<dbReference type="PANTHER" id="PTHR47338">
    <property type="entry name" value="ZN(II)2CYS6 TRANSCRIPTION FACTOR (EUROFUNG)-RELATED"/>
    <property type="match status" value="1"/>
</dbReference>
<dbReference type="GO" id="GO:0009893">
    <property type="term" value="P:positive regulation of metabolic process"/>
    <property type="evidence" value="ECO:0007669"/>
    <property type="project" value="UniProtKB-ARBA"/>
</dbReference>
<dbReference type="GO" id="GO:0008270">
    <property type="term" value="F:zinc ion binding"/>
    <property type="evidence" value="ECO:0007669"/>
    <property type="project" value="InterPro"/>
</dbReference>
<accession>A0A5N6HDV9</accession>
<dbReference type="Gene3D" id="4.10.240.10">
    <property type="entry name" value="Zn(2)-C6 fungal-type DNA-binding domain"/>
    <property type="match status" value="1"/>
</dbReference>
<dbReference type="SMART" id="SM00066">
    <property type="entry name" value="GAL4"/>
    <property type="match status" value="1"/>
</dbReference>
<evidence type="ECO:0000256" key="7">
    <source>
        <dbReference type="SAM" id="MobiDB-lite"/>
    </source>
</evidence>
<name>A0A5N6HDV9_ASPFL</name>
<dbReference type="PROSITE" id="PS50048">
    <property type="entry name" value="ZN2_CY6_FUNGAL_2"/>
    <property type="match status" value="1"/>
</dbReference>
<keyword evidence="4" id="KW-0238">DNA-binding</keyword>
<dbReference type="CDD" id="cd12148">
    <property type="entry name" value="fungal_TF_MHR"/>
    <property type="match status" value="1"/>
</dbReference>
<dbReference type="GO" id="GO:0003677">
    <property type="term" value="F:DNA binding"/>
    <property type="evidence" value="ECO:0007669"/>
    <property type="project" value="UniProtKB-KW"/>
</dbReference>
<gene>
    <name evidence="9" type="ORF">BDV35DRAFT_407416</name>
</gene>
<dbReference type="GO" id="GO:0000981">
    <property type="term" value="F:DNA-binding transcription factor activity, RNA polymerase II-specific"/>
    <property type="evidence" value="ECO:0007669"/>
    <property type="project" value="InterPro"/>
</dbReference>
<dbReference type="InterPro" id="IPR001138">
    <property type="entry name" value="Zn2Cys6_DnaBD"/>
</dbReference>
<evidence type="ECO:0000256" key="6">
    <source>
        <dbReference type="ARBA" id="ARBA00023242"/>
    </source>
</evidence>
<sequence>MRTTLACQWCRRSKIKCHHDGTPPCKSCRVHPGRECSLSTPVIRRKRNTPSRPPANTARANRVSKPVIGEASASRRTEKRNTSLQIRQSPPAFSTPSAISEAERIDERQSNALPQQLKIIFLPENALENVERKLVIRASRVFVQQFPEFGFVHKPTFFEYGLQDGVPAIKFCAIMALCARYIPELVDQYSSPYLASEHFADVVRENIMSYMAQHSGIDAVHALILLSLYDWGEGNGFQAWVYTDLETRDVQFQTPFTAFCMFSAASAVLYADTWPYMAPGLENAKEKYTWSLDWLRTASEKWKIAKCWCEILGELSGIFTRLKTDGHDFPHLGREEFQDLHDNLHRLAEPESTTVNALAVLSQGAPLDFIGAACQSRLEDTDAGNSGLQSLVTSDTDRLHEVHNATSEQNQANLLVSNDDPQRMHDDTGIDTDFLMAMLSDPSGNWSHVL</sequence>
<dbReference type="GO" id="GO:0005634">
    <property type="term" value="C:nucleus"/>
    <property type="evidence" value="ECO:0007669"/>
    <property type="project" value="UniProtKB-SubCell"/>
</dbReference>
<dbReference type="Proteomes" id="UP000325434">
    <property type="component" value="Unassembled WGS sequence"/>
</dbReference>
<dbReference type="VEuPathDB" id="FungiDB:F9C07_2278843"/>
<evidence type="ECO:0000256" key="3">
    <source>
        <dbReference type="ARBA" id="ARBA00023015"/>
    </source>
</evidence>
<keyword evidence="2" id="KW-0479">Metal-binding</keyword>
<keyword evidence="5" id="KW-0804">Transcription</keyword>
<evidence type="ECO:0000313" key="9">
    <source>
        <dbReference type="EMBL" id="KAB8251450.1"/>
    </source>
</evidence>
<dbReference type="AlphaFoldDB" id="A0A5N6HDV9"/>
<feature type="region of interest" description="Disordered" evidence="7">
    <location>
        <begin position="40"/>
        <end position="98"/>
    </location>
</feature>
<evidence type="ECO:0000256" key="5">
    <source>
        <dbReference type="ARBA" id="ARBA00023163"/>
    </source>
</evidence>
<proteinExistence type="predicted"/>
<keyword evidence="3" id="KW-0805">Transcription regulation</keyword>
<reference evidence="9" key="1">
    <citation type="submission" date="2019-04" db="EMBL/GenBank/DDBJ databases">
        <title>Friends and foes A comparative genomics study of 23 Aspergillus species from section Flavi.</title>
        <authorList>
            <consortium name="DOE Joint Genome Institute"/>
            <person name="Kjaerbolling I."/>
            <person name="Vesth T."/>
            <person name="Frisvad J.C."/>
            <person name="Nybo J.L."/>
            <person name="Theobald S."/>
            <person name="Kildgaard S."/>
            <person name="Isbrandt T."/>
            <person name="Kuo A."/>
            <person name="Sato A."/>
            <person name="Lyhne E.K."/>
            <person name="Kogle M.E."/>
            <person name="Wiebenga A."/>
            <person name="Kun R.S."/>
            <person name="Lubbers R.J."/>
            <person name="Makela M.R."/>
            <person name="Barry K."/>
            <person name="Chovatia M."/>
            <person name="Clum A."/>
            <person name="Daum C."/>
            <person name="Haridas S."/>
            <person name="He G."/>
            <person name="LaButti K."/>
            <person name="Lipzen A."/>
            <person name="Mondo S."/>
            <person name="Riley R."/>
            <person name="Salamov A."/>
            <person name="Simmons B.A."/>
            <person name="Magnuson J.K."/>
            <person name="Henrissat B."/>
            <person name="Mortensen U.H."/>
            <person name="Larsen T.O."/>
            <person name="Devries R.P."/>
            <person name="Grigoriev I.V."/>
            <person name="Machida M."/>
            <person name="Baker S.E."/>
            <person name="Andersen M.R."/>
        </authorList>
    </citation>
    <scope>NUCLEOTIDE SEQUENCE [LARGE SCALE GENOMIC DNA]</scope>
    <source>
        <strain evidence="9">CBS 121.62</strain>
    </source>
</reference>
<dbReference type="InterPro" id="IPR036864">
    <property type="entry name" value="Zn2-C6_fun-type_DNA-bd_sf"/>
</dbReference>
<evidence type="ECO:0000259" key="8">
    <source>
        <dbReference type="PROSITE" id="PS50048"/>
    </source>
</evidence>
<dbReference type="CDD" id="cd00067">
    <property type="entry name" value="GAL4"/>
    <property type="match status" value="1"/>
</dbReference>
<dbReference type="VEuPathDB" id="FungiDB:AFLA_003176"/>
<dbReference type="InterPro" id="IPR050815">
    <property type="entry name" value="TF_fung"/>
</dbReference>
<evidence type="ECO:0000256" key="4">
    <source>
        <dbReference type="ARBA" id="ARBA00023125"/>
    </source>
</evidence>
<feature type="compositionally biased region" description="Polar residues" evidence="7">
    <location>
        <begin position="82"/>
        <end position="98"/>
    </location>
</feature>
<dbReference type="PANTHER" id="PTHR47338:SF5">
    <property type="entry name" value="ZN(II)2CYS6 TRANSCRIPTION FACTOR (EUROFUNG)"/>
    <property type="match status" value="1"/>
</dbReference>
<protein>
    <recommendedName>
        <fullName evidence="8">Zn(2)-C6 fungal-type domain-containing protein</fullName>
    </recommendedName>
</protein>
<evidence type="ECO:0000256" key="1">
    <source>
        <dbReference type="ARBA" id="ARBA00004123"/>
    </source>
</evidence>
<feature type="domain" description="Zn(2)-C6 fungal-type" evidence="8">
    <location>
        <begin position="6"/>
        <end position="38"/>
    </location>
</feature>
<dbReference type="SUPFAM" id="SSF57701">
    <property type="entry name" value="Zn2/Cys6 DNA-binding domain"/>
    <property type="match status" value="1"/>
</dbReference>
<organism evidence="9">
    <name type="scientific">Aspergillus flavus</name>
    <dbReference type="NCBI Taxonomy" id="5059"/>
    <lineage>
        <taxon>Eukaryota</taxon>
        <taxon>Fungi</taxon>
        <taxon>Dikarya</taxon>
        <taxon>Ascomycota</taxon>
        <taxon>Pezizomycotina</taxon>
        <taxon>Eurotiomycetes</taxon>
        <taxon>Eurotiomycetidae</taxon>
        <taxon>Eurotiales</taxon>
        <taxon>Aspergillaceae</taxon>
        <taxon>Aspergillus</taxon>
        <taxon>Aspergillus subgen. Circumdati</taxon>
    </lineage>
</organism>
<dbReference type="EMBL" id="ML734559">
    <property type="protein sequence ID" value="KAB8251450.1"/>
    <property type="molecule type" value="Genomic_DNA"/>
</dbReference>
<comment type="subcellular location">
    <subcellularLocation>
        <location evidence="1">Nucleus</location>
    </subcellularLocation>
</comment>
<dbReference type="PROSITE" id="PS00463">
    <property type="entry name" value="ZN2_CY6_FUNGAL_1"/>
    <property type="match status" value="1"/>
</dbReference>
<evidence type="ECO:0000256" key="2">
    <source>
        <dbReference type="ARBA" id="ARBA00022723"/>
    </source>
</evidence>
<keyword evidence="6" id="KW-0539">Nucleus</keyword>